<sequence>MKKCRAKAPSATVLTVLTLLACQPLAAHAGRITMQLTAQEETESGKTLCRYENSIYSFSYVTRSKHCPSVKTFDTADSDL</sequence>
<dbReference type="PROSITE" id="PS51257">
    <property type="entry name" value="PROKAR_LIPOPROTEIN"/>
    <property type="match status" value="1"/>
</dbReference>
<dbReference type="Proteomes" id="UP000594500">
    <property type="component" value="Chromosome"/>
</dbReference>
<proteinExistence type="predicted"/>
<gene>
    <name evidence="2" type="ORF">IMO34_07835</name>
</gene>
<dbReference type="EMBL" id="CP062916">
    <property type="protein sequence ID" value="QPF10297.1"/>
    <property type="molecule type" value="Genomic_DNA"/>
</dbReference>
<dbReference type="AlphaFoldDB" id="A0AAQ0BN29"/>
<feature type="chain" id="PRO_5042949840" description="Secreted protein" evidence="1">
    <location>
        <begin position="30"/>
        <end position="80"/>
    </location>
</feature>
<organism evidence="2 3">
    <name type="scientific">Raoultella terrigena</name>
    <name type="common">Klebsiella terrigena</name>
    <dbReference type="NCBI Taxonomy" id="577"/>
    <lineage>
        <taxon>Bacteria</taxon>
        <taxon>Pseudomonadati</taxon>
        <taxon>Pseudomonadota</taxon>
        <taxon>Gammaproteobacteria</taxon>
        <taxon>Enterobacterales</taxon>
        <taxon>Enterobacteriaceae</taxon>
        <taxon>Klebsiella/Raoultella group</taxon>
        <taxon>Raoultella</taxon>
    </lineage>
</organism>
<evidence type="ECO:0000313" key="2">
    <source>
        <dbReference type="EMBL" id="QPF10297.1"/>
    </source>
</evidence>
<feature type="signal peptide" evidence="1">
    <location>
        <begin position="1"/>
        <end position="29"/>
    </location>
</feature>
<dbReference type="RefSeq" id="WP_074192164.1">
    <property type="nucleotide sequence ID" value="NZ_CP062916.1"/>
</dbReference>
<name>A0AAQ0BN29_RAOTE</name>
<evidence type="ECO:0008006" key="4">
    <source>
        <dbReference type="Google" id="ProtNLM"/>
    </source>
</evidence>
<reference evidence="2 3" key="1">
    <citation type="submission" date="2020-10" db="EMBL/GenBank/DDBJ databases">
        <title>Resistance determinants and their genetic context in bacteria from a longitudinal study of pigs reared under conventional and antibiotic-free husbandry practices.</title>
        <authorList>
            <person name="Poulin-Laprade D."/>
            <person name="Brouard J.-S."/>
            <person name="Gagnon N."/>
            <person name="Turcotte A."/>
            <person name="Langlois A."/>
            <person name="Matte J.J."/>
            <person name="Carrillo C.D."/>
            <person name="Zaheer R."/>
            <person name="McAllister T."/>
            <person name="Topp E."/>
            <person name="Talbot G."/>
        </authorList>
    </citation>
    <scope>NUCLEOTIDE SEQUENCE [LARGE SCALE GENOMIC DNA]</scope>
    <source>
        <strain evidence="2 3">Res13-Abat-PEB01-P1-04-A</strain>
    </source>
</reference>
<protein>
    <recommendedName>
        <fullName evidence="4">Secreted protein</fullName>
    </recommendedName>
</protein>
<keyword evidence="1" id="KW-0732">Signal</keyword>
<evidence type="ECO:0000256" key="1">
    <source>
        <dbReference type="SAM" id="SignalP"/>
    </source>
</evidence>
<accession>A0AAQ0BN29</accession>
<evidence type="ECO:0000313" key="3">
    <source>
        <dbReference type="Proteomes" id="UP000594500"/>
    </source>
</evidence>